<proteinExistence type="predicted"/>
<keyword evidence="3" id="KW-1185">Reference proteome</keyword>
<name>A0A4Z2F928_9TELE</name>
<reference evidence="2 3" key="1">
    <citation type="submission" date="2019-03" db="EMBL/GenBank/DDBJ databases">
        <title>First draft genome of Liparis tanakae, snailfish: a comprehensive survey of snailfish specific genes.</title>
        <authorList>
            <person name="Kim W."/>
            <person name="Song I."/>
            <person name="Jeong J.-H."/>
            <person name="Kim D."/>
            <person name="Kim S."/>
            <person name="Ryu S."/>
            <person name="Song J.Y."/>
            <person name="Lee S.K."/>
        </authorList>
    </citation>
    <scope>NUCLEOTIDE SEQUENCE [LARGE SCALE GENOMIC DNA]</scope>
    <source>
        <tissue evidence="2">Muscle</tissue>
    </source>
</reference>
<protein>
    <submittedName>
        <fullName evidence="2">Uncharacterized protein</fullName>
    </submittedName>
</protein>
<evidence type="ECO:0000256" key="1">
    <source>
        <dbReference type="SAM" id="MobiDB-lite"/>
    </source>
</evidence>
<feature type="region of interest" description="Disordered" evidence="1">
    <location>
        <begin position="40"/>
        <end position="59"/>
    </location>
</feature>
<gene>
    <name evidence="2" type="ORF">EYF80_052096</name>
</gene>
<dbReference type="EMBL" id="SRLO01001449">
    <property type="protein sequence ID" value="TNN37736.1"/>
    <property type="molecule type" value="Genomic_DNA"/>
</dbReference>
<evidence type="ECO:0000313" key="2">
    <source>
        <dbReference type="EMBL" id="TNN37736.1"/>
    </source>
</evidence>
<organism evidence="2 3">
    <name type="scientific">Liparis tanakae</name>
    <name type="common">Tanaka's snailfish</name>
    <dbReference type="NCBI Taxonomy" id="230148"/>
    <lineage>
        <taxon>Eukaryota</taxon>
        <taxon>Metazoa</taxon>
        <taxon>Chordata</taxon>
        <taxon>Craniata</taxon>
        <taxon>Vertebrata</taxon>
        <taxon>Euteleostomi</taxon>
        <taxon>Actinopterygii</taxon>
        <taxon>Neopterygii</taxon>
        <taxon>Teleostei</taxon>
        <taxon>Neoteleostei</taxon>
        <taxon>Acanthomorphata</taxon>
        <taxon>Eupercaria</taxon>
        <taxon>Perciformes</taxon>
        <taxon>Cottioidei</taxon>
        <taxon>Cottales</taxon>
        <taxon>Liparidae</taxon>
        <taxon>Liparis</taxon>
    </lineage>
</organism>
<dbReference type="Proteomes" id="UP000314294">
    <property type="component" value="Unassembled WGS sequence"/>
</dbReference>
<accession>A0A4Z2F928</accession>
<dbReference type="AlphaFoldDB" id="A0A4Z2F928"/>
<evidence type="ECO:0000313" key="3">
    <source>
        <dbReference type="Proteomes" id="UP000314294"/>
    </source>
</evidence>
<comment type="caution">
    <text evidence="2">The sequence shown here is derived from an EMBL/GenBank/DDBJ whole genome shotgun (WGS) entry which is preliminary data.</text>
</comment>
<sequence>MAADCVEGMSQPLSRCAAPVPAQRRDSSLLLVHGRQSCRRSGLTAPSMHRPAQESSAGTLPARNVILQCDVTEGGGSNGVTLIKSELRLTSQLNP</sequence>